<reference evidence="2 3" key="1">
    <citation type="submission" date="2012-06" db="EMBL/GenBank/DDBJ databases">
        <title>Finished chromosome of genome of Oscillatoria acuminata PCC 6304.</title>
        <authorList>
            <consortium name="US DOE Joint Genome Institute"/>
            <person name="Gugger M."/>
            <person name="Coursin T."/>
            <person name="Rippka R."/>
            <person name="Tandeau De Marsac N."/>
            <person name="Huntemann M."/>
            <person name="Wei C.-L."/>
            <person name="Han J."/>
            <person name="Detter J.C."/>
            <person name="Han C."/>
            <person name="Tapia R."/>
            <person name="Davenport K."/>
            <person name="Daligault H."/>
            <person name="Erkkila T."/>
            <person name="Gu W."/>
            <person name="Munk A.C.C."/>
            <person name="Teshima H."/>
            <person name="Xu Y."/>
            <person name="Chain P."/>
            <person name="Chen A."/>
            <person name="Krypides N."/>
            <person name="Mavromatis K."/>
            <person name="Markowitz V."/>
            <person name="Szeto E."/>
            <person name="Ivanova N."/>
            <person name="Mikhailova N."/>
            <person name="Ovchinnikova G."/>
            <person name="Pagani I."/>
            <person name="Pati A."/>
            <person name="Goodwin L."/>
            <person name="Peters L."/>
            <person name="Pitluck S."/>
            <person name="Woyke T."/>
            <person name="Kerfeld C."/>
        </authorList>
    </citation>
    <scope>NUCLEOTIDE SEQUENCE [LARGE SCALE GENOMIC DNA]</scope>
    <source>
        <strain evidence="2 3">PCC 6304</strain>
    </source>
</reference>
<evidence type="ECO:0000313" key="3">
    <source>
        <dbReference type="Proteomes" id="UP000010367"/>
    </source>
</evidence>
<dbReference type="AlphaFoldDB" id="K9TGN9"/>
<dbReference type="InParanoid" id="K9TGN9"/>
<dbReference type="STRING" id="56110.Oscil6304_1898"/>
<dbReference type="Proteomes" id="UP000010367">
    <property type="component" value="Chromosome"/>
</dbReference>
<accession>K9TGN9</accession>
<name>K9TGN9_9CYAN</name>
<dbReference type="KEGG" id="oac:Oscil6304_1898"/>
<evidence type="ECO:0000256" key="1">
    <source>
        <dbReference type="SAM" id="MobiDB-lite"/>
    </source>
</evidence>
<feature type="compositionally biased region" description="Polar residues" evidence="1">
    <location>
        <begin position="31"/>
        <end position="43"/>
    </location>
</feature>
<keyword evidence="3" id="KW-1185">Reference proteome</keyword>
<organism evidence="2 3">
    <name type="scientific">Oscillatoria acuminata PCC 6304</name>
    <dbReference type="NCBI Taxonomy" id="56110"/>
    <lineage>
        <taxon>Bacteria</taxon>
        <taxon>Bacillati</taxon>
        <taxon>Cyanobacteriota</taxon>
        <taxon>Cyanophyceae</taxon>
        <taxon>Oscillatoriophycideae</taxon>
        <taxon>Oscillatoriales</taxon>
        <taxon>Oscillatoriaceae</taxon>
        <taxon>Oscillatoria</taxon>
    </lineage>
</organism>
<gene>
    <name evidence="2" type="ORF">Oscil6304_1898</name>
</gene>
<protein>
    <submittedName>
        <fullName evidence="2">Uncharacterized protein</fullName>
    </submittedName>
</protein>
<dbReference type="HOGENOM" id="CLU_2012976_0_0_3"/>
<proteinExistence type="predicted"/>
<evidence type="ECO:0000313" key="2">
    <source>
        <dbReference type="EMBL" id="AFY81568.1"/>
    </source>
</evidence>
<feature type="region of interest" description="Disordered" evidence="1">
    <location>
        <begin position="1"/>
        <end position="43"/>
    </location>
</feature>
<sequence>MNDSDLGAIAPQLPTPFQVPVPTAQPETPPSRKQSSGGENFSPSVSFQKIFRLGGLKIFRFPPIMRNIVKKRKLFNRDRPFSAIAGRTLGRKRSERVNVVIFNLEILRYDDCSRTRTGRAGMV</sequence>
<dbReference type="EMBL" id="CP003607">
    <property type="protein sequence ID" value="AFY81568.1"/>
    <property type="molecule type" value="Genomic_DNA"/>
</dbReference>